<dbReference type="EMBL" id="JAHWQX010000003">
    <property type="protein sequence ID" value="MBW3098129.1"/>
    <property type="molecule type" value="Genomic_DNA"/>
</dbReference>
<sequence length="289" mass="32174">MDEATATRILERIDALTLAVERIAGPPRAENDIAAADCFIWEPRTAWLQPVAQPNRVALSLIRGVDHVRDILHDNTERFARGFAANNVLLWGARGMGKSSLVKAVHADIAAADTCAAPLKLVEIHREDINTLPALMSILRDAEARFILFCDDLSFDHDDTDYKSLKAALDGGIEGRPENVILYATSNRRHLLPRDMIDNERSTGINPHEAVEEKVSLSDRFGLWLGFHKCSQDDYLAMVNGYAAHYGFEIAEDDLRAEALEWATTRGARSGRVAWQFVQDLAGRLEKSL</sequence>
<protein>
    <submittedName>
        <fullName evidence="1">ATP-binding protein</fullName>
    </submittedName>
</protein>
<dbReference type="Proteomes" id="UP001430804">
    <property type="component" value="Unassembled WGS sequence"/>
</dbReference>
<accession>A0ABS6WSU7</accession>
<keyword evidence="1" id="KW-0547">Nucleotide-binding</keyword>
<dbReference type="InterPro" id="IPR008533">
    <property type="entry name" value="DUF815"/>
</dbReference>
<dbReference type="PANTHER" id="PTHR42935:SF1">
    <property type="entry name" value="SLR0930 PROTEIN"/>
    <property type="match status" value="1"/>
</dbReference>
<evidence type="ECO:0000313" key="1">
    <source>
        <dbReference type="EMBL" id="MBW3098129.1"/>
    </source>
</evidence>
<dbReference type="GO" id="GO:0005524">
    <property type="term" value="F:ATP binding"/>
    <property type="evidence" value="ECO:0007669"/>
    <property type="project" value="UniProtKB-KW"/>
</dbReference>
<keyword evidence="2" id="KW-1185">Reference proteome</keyword>
<keyword evidence="1" id="KW-0067">ATP-binding</keyword>
<evidence type="ECO:0000313" key="2">
    <source>
        <dbReference type="Proteomes" id="UP001430804"/>
    </source>
</evidence>
<gene>
    <name evidence="1" type="ORF">KY465_12640</name>
</gene>
<dbReference type="PANTHER" id="PTHR42935">
    <property type="entry name" value="SLR0930 PROTEIN"/>
    <property type="match status" value="1"/>
</dbReference>
<dbReference type="RefSeq" id="WP_219202740.1">
    <property type="nucleotide sequence ID" value="NZ_JAHWQX010000003.1"/>
</dbReference>
<dbReference type="Pfam" id="PF05673">
    <property type="entry name" value="DUF815"/>
    <property type="match status" value="1"/>
</dbReference>
<reference evidence="1" key="1">
    <citation type="submission" date="2021-07" db="EMBL/GenBank/DDBJ databases">
        <title>Pseudohoeflea marina sp. nov. a polyhydroxyalcanoate-producing bacterium.</title>
        <authorList>
            <person name="Zheng W."/>
            <person name="Yu S."/>
            <person name="Huang Y."/>
        </authorList>
    </citation>
    <scope>NUCLEOTIDE SEQUENCE</scope>
    <source>
        <strain evidence="1">DP4N28-3</strain>
    </source>
</reference>
<proteinExistence type="predicted"/>
<organism evidence="1 2">
    <name type="scientific">Pseudohoeflea coraliihabitans</name>
    <dbReference type="NCBI Taxonomy" id="2860393"/>
    <lineage>
        <taxon>Bacteria</taxon>
        <taxon>Pseudomonadati</taxon>
        <taxon>Pseudomonadota</taxon>
        <taxon>Alphaproteobacteria</taxon>
        <taxon>Hyphomicrobiales</taxon>
        <taxon>Rhizobiaceae</taxon>
        <taxon>Pseudohoeflea</taxon>
    </lineage>
</organism>
<comment type="caution">
    <text evidence="1">The sequence shown here is derived from an EMBL/GenBank/DDBJ whole genome shotgun (WGS) entry which is preliminary data.</text>
</comment>
<name>A0ABS6WSU7_9HYPH</name>